<evidence type="ECO:0000313" key="3">
    <source>
        <dbReference type="Proteomes" id="UP001152872"/>
    </source>
</evidence>
<protein>
    <submittedName>
        <fullName evidence="2">Uma2 family endonuclease</fullName>
    </submittedName>
</protein>
<evidence type="ECO:0000313" key="2">
    <source>
        <dbReference type="EMBL" id="MDG3493713.1"/>
    </source>
</evidence>
<sequence>MPVKIAIAQIQLNQGQRVTLENINWQEFEDILEDLGEHRHALIAYYKGVLELRMPLAGHERAKVLIGDLLKIILDELALEWESLGSTTFKNKQMQVGIEPDDCFYIQNYQAVIGKQRIDLTTDPVPDLAIEVDLTSITQISAYEALAIPEIWRCRNGKLEISLFEDGKYLNSPVSKAFPAIPVIEGISLFLEKSKDIPMSILRKEFREWLQTFPSKPKN</sequence>
<keyword evidence="2" id="KW-0540">Nuclease</keyword>
<dbReference type="Proteomes" id="UP001152872">
    <property type="component" value="Unassembled WGS sequence"/>
</dbReference>
<comment type="caution">
    <text evidence="2">The sequence shown here is derived from an EMBL/GenBank/DDBJ whole genome shotgun (WGS) entry which is preliminary data.</text>
</comment>
<dbReference type="Pfam" id="PF05685">
    <property type="entry name" value="Uma2"/>
    <property type="match status" value="1"/>
</dbReference>
<dbReference type="AlphaFoldDB" id="A0A9X4M6M9"/>
<dbReference type="GO" id="GO:0004519">
    <property type="term" value="F:endonuclease activity"/>
    <property type="evidence" value="ECO:0007669"/>
    <property type="project" value="UniProtKB-KW"/>
</dbReference>
<keyword evidence="2" id="KW-0378">Hydrolase</keyword>
<name>A0A9X4M6M9_9CYAN</name>
<dbReference type="EMBL" id="VBTY01000020">
    <property type="protein sequence ID" value="MDG3493713.1"/>
    <property type="molecule type" value="Genomic_DNA"/>
</dbReference>
<organism evidence="2 3">
    <name type="scientific">Pseudanabaena catenata USMAC16</name>
    <dbReference type="NCBI Taxonomy" id="1855837"/>
    <lineage>
        <taxon>Bacteria</taxon>
        <taxon>Bacillati</taxon>
        <taxon>Cyanobacteriota</taxon>
        <taxon>Cyanophyceae</taxon>
        <taxon>Pseudanabaenales</taxon>
        <taxon>Pseudanabaenaceae</taxon>
        <taxon>Pseudanabaena</taxon>
    </lineage>
</organism>
<gene>
    <name evidence="2" type="ORF">FEV09_04005</name>
</gene>
<accession>A0A9X4M6M9</accession>
<dbReference type="PANTHER" id="PTHR47152:SF1">
    <property type="entry name" value="SLL1186 PROTEIN"/>
    <property type="match status" value="1"/>
</dbReference>
<feature type="domain" description="Putative restriction endonuclease" evidence="1">
    <location>
        <begin position="25"/>
        <end position="177"/>
    </location>
</feature>
<dbReference type="PANTHER" id="PTHR47152">
    <property type="entry name" value="SLR2084 PROTEIN-RELATED"/>
    <property type="match status" value="1"/>
</dbReference>
<dbReference type="RefSeq" id="WP_009625761.1">
    <property type="nucleotide sequence ID" value="NZ_VBTY01000020.1"/>
</dbReference>
<keyword evidence="3" id="KW-1185">Reference proteome</keyword>
<reference evidence="2" key="1">
    <citation type="submission" date="2019-05" db="EMBL/GenBank/DDBJ databases">
        <title>Whole genome sequencing of Pseudanabaena catenata USMAC16.</title>
        <authorList>
            <person name="Khan Z."/>
            <person name="Omar W.M."/>
            <person name="Convey P."/>
            <person name="Merican F."/>
            <person name="Najimudin N."/>
        </authorList>
    </citation>
    <scope>NUCLEOTIDE SEQUENCE</scope>
    <source>
        <strain evidence="2">USMAC16</strain>
    </source>
</reference>
<evidence type="ECO:0000259" key="1">
    <source>
        <dbReference type="Pfam" id="PF05685"/>
    </source>
</evidence>
<dbReference type="InterPro" id="IPR008538">
    <property type="entry name" value="Uma2"/>
</dbReference>
<proteinExistence type="predicted"/>
<keyword evidence="2" id="KW-0255">Endonuclease</keyword>